<dbReference type="Proteomes" id="UP001369815">
    <property type="component" value="Unassembled WGS sequence"/>
</dbReference>
<feature type="region of interest" description="Disordered" evidence="1">
    <location>
        <begin position="36"/>
        <end position="71"/>
    </location>
</feature>
<keyword evidence="2" id="KW-1133">Transmembrane helix</keyword>
<keyword evidence="4" id="KW-1185">Reference proteome</keyword>
<gene>
    <name evidence="3" type="ORF">Daesc_003257</name>
</gene>
<feature type="compositionally biased region" description="Basic and acidic residues" evidence="1">
    <location>
        <begin position="36"/>
        <end position="64"/>
    </location>
</feature>
<reference evidence="3 4" key="1">
    <citation type="journal article" date="2024" name="Front Chem Biol">
        <title>Unveiling the potential of Daldinia eschscholtzii MFLUCC 19-0629 through bioactivity and bioinformatics studies for enhanced sustainable agriculture production.</title>
        <authorList>
            <person name="Brooks S."/>
            <person name="Weaver J.A."/>
            <person name="Klomchit A."/>
            <person name="Alharthi S.A."/>
            <person name="Onlamun T."/>
            <person name="Nurani R."/>
            <person name="Vong T.K."/>
            <person name="Alberti F."/>
            <person name="Greco C."/>
        </authorList>
    </citation>
    <scope>NUCLEOTIDE SEQUENCE [LARGE SCALE GENOMIC DNA]</scope>
    <source>
        <strain evidence="3">MFLUCC 19-0629</strain>
    </source>
</reference>
<sequence length="71" mass="8078">MSSFTRTAIPIGLAVAFGVWNAYYVLDPALKEQQEKAQQRMAKESQKPDEFPEVKDLSQQKTLEKGTSFNR</sequence>
<comment type="caution">
    <text evidence="3">The sequence shown here is derived from an EMBL/GenBank/DDBJ whole genome shotgun (WGS) entry which is preliminary data.</text>
</comment>
<keyword evidence="2" id="KW-0812">Transmembrane</keyword>
<accession>A0AAX6MSL5</accession>
<name>A0AAX6MSL5_9PEZI</name>
<dbReference type="InterPro" id="IPR057394">
    <property type="entry name" value="PIGBOS1"/>
</dbReference>
<dbReference type="Pfam" id="PF23670">
    <property type="entry name" value="PIGBOS1"/>
    <property type="match status" value="1"/>
</dbReference>
<dbReference type="AlphaFoldDB" id="A0AAX6MSL5"/>
<keyword evidence="2" id="KW-0472">Membrane</keyword>
<protein>
    <submittedName>
        <fullName evidence="3">Uncharacterized protein</fullName>
    </submittedName>
</protein>
<dbReference type="EMBL" id="JBANMG010000003">
    <property type="protein sequence ID" value="KAK6955615.1"/>
    <property type="molecule type" value="Genomic_DNA"/>
</dbReference>
<proteinExistence type="predicted"/>
<evidence type="ECO:0000256" key="1">
    <source>
        <dbReference type="SAM" id="MobiDB-lite"/>
    </source>
</evidence>
<feature type="transmembrane region" description="Helical" evidence="2">
    <location>
        <begin position="6"/>
        <end position="26"/>
    </location>
</feature>
<evidence type="ECO:0000313" key="4">
    <source>
        <dbReference type="Proteomes" id="UP001369815"/>
    </source>
</evidence>
<evidence type="ECO:0000313" key="3">
    <source>
        <dbReference type="EMBL" id="KAK6955615.1"/>
    </source>
</evidence>
<organism evidence="3 4">
    <name type="scientific">Daldinia eschscholtzii</name>
    <dbReference type="NCBI Taxonomy" id="292717"/>
    <lineage>
        <taxon>Eukaryota</taxon>
        <taxon>Fungi</taxon>
        <taxon>Dikarya</taxon>
        <taxon>Ascomycota</taxon>
        <taxon>Pezizomycotina</taxon>
        <taxon>Sordariomycetes</taxon>
        <taxon>Xylariomycetidae</taxon>
        <taxon>Xylariales</taxon>
        <taxon>Hypoxylaceae</taxon>
        <taxon>Daldinia</taxon>
    </lineage>
</organism>
<evidence type="ECO:0000256" key="2">
    <source>
        <dbReference type="SAM" id="Phobius"/>
    </source>
</evidence>